<reference evidence="3" key="1">
    <citation type="submission" date="2015-11" db="EMBL/GenBank/DDBJ databases">
        <title>De novo transcriptome assembly of four potential Pierce s Disease insect vectors from Arizona vineyards.</title>
        <authorList>
            <person name="Tassone E.E."/>
        </authorList>
    </citation>
    <scope>NUCLEOTIDE SEQUENCE</scope>
</reference>
<dbReference type="InterPro" id="IPR026058">
    <property type="entry name" value="LIPIN"/>
</dbReference>
<feature type="non-terminal residue" evidence="3">
    <location>
        <position position="1"/>
    </location>
</feature>
<feature type="domain" description="Lipin/Ned1/Smp2 (LNS2)" evidence="2">
    <location>
        <begin position="35"/>
        <end position="102"/>
    </location>
</feature>
<proteinExistence type="predicted"/>
<name>A0A1B6I856_9HEMI</name>
<dbReference type="InterPro" id="IPR013209">
    <property type="entry name" value="LNS2"/>
</dbReference>
<dbReference type="AlphaFoldDB" id="A0A1B6I856"/>
<evidence type="ECO:0000259" key="2">
    <source>
        <dbReference type="Pfam" id="PF08235"/>
    </source>
</evidence>
<keyword evidence="1" id="KW-0732">Signal</keyword>
<dbReference type="PANTHER" id="PTHR12181">
    <property type="entry name" value="LIPIN"/>
    <property type="match status" value="1"/>
</dbReference>
<dbReference type="GO" id="GO:0009062">
    <property type="term" value="P:fatty acid catabolic process"/>
    <property type="evidence" value="ECO:0007669"/>
    <property type="project" value="TreeGrafter"/>
</dbReference>
<evidence type="ECO:0000313" key="3">
    <source>
        <dbReference type="EMBL" id="JAS83118.1"/>
    </source>
</evidence>
<protein>
    <recommendedName>
        <fullName evidence="2">Lipin/Ned1/Smp2 (LNS2) domain-containing protein</fullName>
    </recommendedName>
</protein>
<sequence>FSKNSTSVPILFLLCLSSKNSLVNKQPIKNDIGFSLELNSEELATLNLHDGKNDVVFKISGQQRQLEGNIYLWNASDKIIVSDIDGTITKSDILGHLYSMVG</sequence>
<dbReference type="GO" id="GO:0019432">
    <property type="term" value="P:triglyceride biosynthetic process"/>
    <property type="evidence" value="ECO:0007669"/>
    <property type="project" value="TreeGrafter"/>
</dbReference>
<gene>
    <name evidence="3" type="ORF">g.569</name>
</gene>
<organism evidence="3">
    <name type="scientific">Homalodisca liturata</name>
    <dbReference type="NCBI Taxonomy" id="320908"/>
    <lineage>
        <taxon>Eukaryota</taxon>
        <taxon>Metazoa</taxon>
        <taxon>Ecdysozoa</taxon>
        <taxon>Arthropoda</taxon>
        <taxon>Hexapoda</taxon>
        <taxon>Insecta</taxon>
        <taxon>Pterygota</taxon>
        <taxon>Neoptera</taxon>
        <taxon>Paraneoptera</taxon>
        <taxon>Hemiptera</taxon>
        <taxon>Auchenorrhyncha</taxon>
        <taxon>Membracoidea</taxon>
        <taxon>Cicadellidae</taxon>
        <taxon>Cicadellinae</taxon>
        <taxon>Proconiini</taxon>
        <taxon>Homalodisca</taxon>
    </lineage>
</organism>
<dbReference type="PANTHER" id="PTHR12181:SF12">
    <property type="entry name" value="PHOSPHATIDATE PHOSPHATASE"/>
    <property type="match status" value="1"/>
</dbReference>
<accession>A0A1B6I856</accession>
<feature type="chain" id="PRO_5008584971" description="Lipin/Ned1/Smp2 (LNS2) domain-containing protein" evidence="1">
    <location>
        <begin position="26"/>
        <end position="102"/>
    </location>
</feature>
<dbReference type="EMBL" id="GECU01024588">
    <property type="protein sequence ID" value="JAS83118.1"/>
    <property type="molecule type" value="Transcribed_RNA"/>
</dbReference>
<feature type="signal peptide" evidence="1">
    <location>
        <begin position="1"/>
        <end position="25"/>
    </location>
</feature>
<dbReference type="GO" id="GO:0003713">
    <property type="term" value="F:transcription coactivator activity"/>
    <property type="evidence" value="ECO:0007669"/>
    <property type="project" value="TreeGrafter"/>
</dbReference>
<dbReference type="GO" id="GO:0005634">
    <property type="term" value="C:nucleus"/>
    <property type="evidence" value="ECO:0007669"/>
    <property type="project" value="TreeGrafter"/>
</dbReference>
<dbReference type="GO" id="GO:0045944">
    <property type="term" value="P:positive regulation of transcription by RNA polymerase II"/>
    <property type="evidence" value="ECO:0007669"/>
    <property type="project" value="TreeGrafter"/>
</dbReference>
<dbReference type="GO" id="GO:0032869">
    <property type="term" value="P:cellular response to insulin stimulus"/>
    <property type="evidence" value="ECO:0007669"/>
    <property type="project" value="TreeGrafter"/>
</dbReference>
<dbReference type="Pfam" id="PF08235">
    <property type="entry name" value="LNS2"/>
    <property type="match status" value="1"/>
</dbReference>
<dbReference type="GO" id="GO:0008195">
    <property type="term" value="F:phosphatidate phosphatase activity"/>
    <property type="evidence" value="ECO:0007669"/>
    <property type="project" value="TreeGrafter"/>
</dbReference>
<feature type="non-terminal residue" evidence="3">
    <location>
        <position position="102"/>
    </location>
</feature>
<evidence type="ECO:0000256" key="1">
    <source>
        <dbReference type="SAM" id="SignalP"/>
    </source>
</evidence>